<sequence length="39" mass="4717">MWWNKQHGWNAKRLPEIVYLRFQVAFGYLLIVVPASRID</sequence>
<accession>C0DYJ6</accession>
<dbReference type="Proteomes" id="UP000005837">
    <property type="component" value="Unassembled WGS sequence"/>
</dbReference>
<dbReference type="HOGENOM" id="CLU_3308911_0_0_4"/>
<keyword evidence="1" id="KW-0472">Membrane</keyword>
<evidence type="ECO:0000313" key="3">
    <source>
        <dbReference type="Proteomes" id="UP000005837"/>
    </source>
</evidence>
<gene>
    <name evidence="2" type="ORF">EIKCOROL_02460</name>
</gene>
<evidence type="ECO:0000256" key="1">
    <source>
        <dbReference type="SAM" id="Phobius"/>
    </source>
</evidence>
<reference evidence="2 3" key="1">
    <citation type="submission" date="2009-01" db="EMBL/GenBank/DDBJ databases">
        <authorList>
            <person name="Fulton L."/>
            <person name="Clifton S."/>
            <person name="Chinwalla A.T."/>
            <person name="Mitreva M."/>
            <person name="Sodergren E."/>
            <person name="Weinstock G."/>
            <person name="Clifton S."/>
            <person name="Dooling D.J."/>
            <person name="Fulton B."/>
            <person name="Minx P."/>
            <person name="Pepin K.H."/>
            <person name="Johnson M."/>
            <person name="Bhonagiri V."/>
            <person name="Nash W.E."/>
            <person name="Mardis E.R."/>
            <person name="Wilson R.K."/>
        </authorList>
    </citation>
    <scope>NUCLEOTIDE SEQUENCE [LARGE SCALE GENOMIC DNA]</scope>
    <source>
        <strain evidence="2 3">ATCC 23834</strain>
    </source>
</reference>
<keyword evidence="1" id="KW-1133">Transmembrane helix</keyword>
<feature type="transmembrane region" description="Helical" evidence="1">
    <location>
        <begin position="20"/>
        <end position="38"/>
    </location>
</feature>
<dbReference type="AlphaFoldDB" id="C0DYJ6"/>
<name>C0DYJ6_EIKCO</name>
<dbReference type="EMBL" id="ACEA01000054">
    <property type="protein sequence ID" value="EEG22875.1"/>
    <property type="molecule type" value="Genomic_DNA"/>
</dbReference>
<keyword evidence="1" id="KW-0812">Transmembrane</keyword>
<evidence type="ECO:0000313" key="2">
    <source>
        <dbReference type="EMBL" id="EEG22875.1"/>
    </source>
</evidence>
<comment type="caution">
    <text evidence="2">The sequence shown here is derived from an EMBL/GenBank/DDBJ whole genome shotgun (WGS) entry which is preliminary data.</text>
</comment>
<protein>
    <submittedName>
        <fullName evidence="2">Uncharacterized protein</fullName>
    </submittedName>
</protein>
<proteinExistence type="predicted"/>
<organism evidence="2 3">
    <name type="scientific">Eikenella corrodens ATCC 23834</name>
    <dbReference type="NCBI Taxonomy" id="546274"/>
    <lineage>
        <taxon>Bacteria</taxon>
        <taxon>Pseudomonadati</taxon>
        <taxon>Pseudomonadota</taxon>
        <taxon>Betaproteobacteria</taxon>
        <taxon>Neisseriales</taxon>
        <taxon>Neisseriaceae</taxon>
        <taxon>Eikenella</taxon>
    </lineage>
</organism>